<keyword evidence="2" id="KW-0808">Transferase</keyword>
<feature type="compositionally biased region" description="Pro residues" evidence="11">
    <location>
        <begin position="788"/>
        <end position="799"/>
    </location>
</feature>
<protein>
    <submittedName>
        <fullName evidence="14">Putative bifunctional amine oxidase like protein</fullName>
    </submittedName>
</protein>
<evidence type="ECO:0000256" key="6">
    <source>
        <dbReference type="ARBA" id="ARBA00023015"/>
    </source>
</evidence>
<feature type="compositionally biased region" description="Polar residues" evidence="11">
    <location>
        <begin position="770"/>
        <end position="782"/>
    </location>
</feature>
<evidence type="ECO:0000259" key="13">
    <source>
        <dbReference type="PROSITE" id="PS51726"/>
    </source>
</evidence>
<evidence type="ECO:0000256" key="8">
    <source>
        <dbReference type="ARBA" id="ARBA00023242"/>
    </source>
</evidence>
<dbReference type="Proteomes" id="UP000689129">
    <property type="component" value="Unassembled WGS sequence"/>
</dbReference>
<dbReference type="PANTHER" id="PTHR10615">
    <property type="entry name" value="HISTONE ACETYLTRANSFERASE"/>
    <property type="match status" value="1"/>
</dbReference>
<dbReference type="GO" id="GO:0016491">
    <property type="term" value="F:oxidoreductase activity"/>
    <property type="evidence" value="ECO:0007669"/>
    <property type="project" value="InterPro"/>
</dbReference>
<evidence type="ECO:0000256" key="3">
    <source>
        <dbReference type="ARBA" id="ARBA00022723"/>
    </source>
</evidence>
<feature type="compositionally biased region" description="Polar residues" evidence="11">
    <location>
        <begin position="821"/>
        <end position="830"/>
    </location>
</feature>
<dbReference type="GO" id="GO:0035267">
    <property type="term" value="C:NuA4 histone acetyltransferase complex"/>
    <property type="evidence" value="ECO:0007669"/>
    <property type="project" value="TreeGrafter"/>
</dbReference>
<comment type="caution">
    <text evidence="14">The sequence shown here is derived from an EMBL/GenBank/DDBJ whole genome shotgun (WGS) entry which is preliminary data.</text>
</comment>
<comment type="subcellular location">
    <subcellularLocation>
        <location evidence="1">Nucleus</location>
    </subcellularLocation>
</comment>
<keyword evidence="6" id="KW-0805">Transcription regulation</keyword>
<evidence type="ECO:0000256" key="9">
    <source>
        <dbReference type="ARBA" id="ARBA00023315"/>
    </source>
</evidence>
<feature type="compositionally biased region" description="Low complexity" evidence="11">
    <location>
        <begin position="688"/>
        <end position="732"/>
    </location>
</feature>
<feature type="region of interest" description="Disordered" evidence="11">
    <location>
        <begin position="1219"/>
        <end position="1260"/>
    </location>
</feature>
<name>A0A8I3AYV0_VERLO</name>
<evidence type="ECO:0000256" key="4">
    <source>
        <dbReference type="ARBA" id="ARBA00022771"/>
    </source>
</evidence>
<feature type="region of interest" description="Disordered" evidence="11">
    <location>
        <begin position="770"/>
        <end position="806"/>
    </location>
</feature>
<dbReference type="Pfam" id="PF01593">
    <property type="entry name" value="Amino_oxidase"/>
    <property type="match status" value="1"/>
</dbReference>
<evidence type="ECO:0000256" key="11">
    <source>
        <dbReference type="SAM" id="MobiDB-lite"/>
    </source>
</evidence>
<evidence type="ECO:0000256" key="12">
    <source>
        <dbReference type="SAM" id="SignalP"/>
    </source>
</evidence>
<dbReference type="EMBL" id="JAEMWZ010000001">
    <property type="protein sequence ID" value="KAG7143738.1"/>
    <property type="molecule type" value="Genomic_DNA"/>
</dbReference>
<proteinExistence type="predicted"/>
<evidence type="ECO:0000256" key="2">
    <source>
        <dbReference type="ARBA" id="ARBA00022679"/>
    </source>
</evidence>
<keyword evidence="8" id="KW-0539">Nucleus</keyword>
<organism evidence="14 15">
    <name type="scientific">Verticillium longisporum</name>
    <name type="common">Verticillium dahliae var. longisporum</name>
    <dbReference type="NCBI Taxonomy" id="100787"/>
    <lineage>
        <taxon>Eukaryota</taxon>
        <taxon>Fungi</taxon>
        <taxon>Dikarya</taxon>
        <taxon>Ascomycota</taxon>
        <taxon>Pezizomycotina</taxon>
        <taxon>Sordariomycetes</taxon>
        <taxon>Hypocreomycetidae</taxon>
        <taxon>Glomerellales</taxon>
        <taxon>Plectosphaerellaceae</taxon>
        <taxon>Verticillium</taxon>
    </lineage>
</organism>
<evidence type="ECO:0000256" key="10">
    <source>
        <dbReference type="PIRSR" id="PIRSR602717-51"/>
    </source>
</evidence>
<feature type="active site" description="Proton donor/acceptor" evidence="10">
    <location>
        <position position="1149"/>
    </location>
</feature>
<feature type="signal peptide" evidence="12">
    <location>
        <begin position="1"/>
        <end position="20"/>
    </location>
</feature>
<keyword evidence="3" id="KW-0479">Metal-binding</keyword>
<keyword evidence="5" id="KW-0862">Zinc</keyword>
<dbReference type="OrthoDB" id="7777654at2759"/>
<dbReference type="FunFam" id="3.40.630.30:FF:000067">
    <property type="entry name" value="Histone acetyltransferase"/>
    <property type="match status" value="1"/>
</dbReference>
<dbReference type="GO" id="GO:0046972">
    <property type="term" value="F:histone H4K16 acetyltransferase activity"/>
    <property type="evidence" value="ECO:0007669"/>
    <property type="project" value="TreeGrafter"/>
</dbReference>
<feature type="chain" id="PRO_5034112726" evidence="12">
    <location>
        <begin position="21"/>
        <end position="1304"/>
    </location>
</feature>
<keyword evidence="12" id="KW-0732">Signal</keyword>
<dbReference type="GO" id="GO:0006355">
    <property type="term" value="P:regulation of DNA-templated transcription"/>
    <property type="evidence" value="ECO:0007669"/>
    <property type="project" value="InterPro"/>
</dbReference>
<keyword evidence="9" id="KW-0012">Acyltransferase</keyword>
<feature type="region of interest" description="Disordered" evidence="11">
    <location>
        <begin position="899"/>
        <end position="935"/>
    </location>
</feature>
<feature type="domain" description="MYST-type HAT" evidence="13">
    <location>
        <begin position="866"/>
        <end position="1227"/>
    </location>
</feature>
<feature type="compositionally biased region" description="Pro residues" evidence="11">
    <location>
        <begin position="652"/>
        <end position="663"/>
    </location>
</feature>
<reference evidence="14" key="1">
    <citation type="journal article" date="2021" name="Mol. Plant Pathol.">
        <title>A 20-kb lineage-specific genomic region tames virulence in pathogenic amphidiploid Verticillium longisporum.</title>
        <authorList>
            <person name="Harting R."/>
            <person name="Starke J."/>
            <person name="Kusch H."/>
            <person name="Poggeler S."/>
            <person name="Maurus I."/>
            <person name="Schluter R."/>
            <person name="Landesfeind M."/>
            <person name="Bulla I."/>
            <person name="Nowrousian M."/>
            <person name="de Jonge R."/>
            <person name="Stahlhut G."/>
            <person name="Hoff K.J."/>
            <person name="Asshauer K.P."/>
            <person name="Thurmer A."/>
            <person name="Stanke M."/>
            <person name="Daniel R."/>
            <person name="Morgenstern B."/>
            <person name="Thomma B.P.H.J."/>
            <person name="Kronstad J.W."/>
            <person name="Braus-Stromeyer S.A."/>
            <person name="Braus G.H."/>
        </authorList>
    </citation>
    <scope>NUCLEOTIDE SEQUENCE</scope>
    <source>
        <strain evidence="14">Vl32</strain>
    </source>
</reference>
<feature type="region of interest" description="Disordered" evidence="11">
    <location>
        <begin position="818"/>
        <end position="869"/>
    </location>
</feature>
<evidence type="ECO:0000256" key="7">
    <source>
        <dbReference type="ARBA" id="ARBA00023163"/>
    </source>
</evidence>
<dbReference type="InterPro" id="IPR002717">
    <property type="entry name" value="HAT_MYST-type"/>
</dbReference>
<dbReference type="GO" id="GO:0008270">
    <property type="term" value="F:zinc ion binding"/>
    <property type="evidence" value="ECO:0007669"/>
    <property type="project" value="UniProtKB-KW"/>
</dbReference>
<evidence type="ECO:0000313" key="15">
    <source>
        <dbReference type="Proteomes" id="UP000689129"/>
    </source>
</evidence>
<evidence type="ECO:0000256" key="1">
    <source>
        <dbReference type="ARBA" id="ARBA00004123"/>
    </source>
</evidence>
<dbReference type="InterPro" id="IPR050603">
    <property type="entry name" value="MYST_HAT"/>
</dbReference>
<evidence type="ECO:0000256" key="5">
    <source>
        <dbReference type="ARBA" id="ARBA00022833"/>
    </source>
</evidence>
<keyword evidence="4" id="KW-0863">Zinc-finger</keyword>
<sequence length="1304" mass="143559">MSFFTIRSLVTALLLGNALALPAHEAETATKSPKDICNDGKLAAGNPRAAFFRKLVGDSAYSNHSRCPSPKDGPFKVGIIGGGVAGLYAAMILDSLDIDYDIHEASGRVGGRIFTHRFDQAAWDKSTAEDPAYYDYYDVGAMRFPPMPYMDRVIGNESWSLIPYLNARVSERDQVVQKSYIFQTNNTFRRFNGVTALIQEPNSASAERYDIPLFNATFDALSASEVWSDQVQTMVTALSNDFTTGFNKLMSYDSMSVRDFLLTKGFTNSEVDWMETMNDATGHYDTYSMAQAVLEEWIFTSADINKWTLINGGMDMITKAMNLIVKNKPVLNHRVTDVKKKPDGTLKMVVNGADEYDYAHVISTAPLGALQIINMTELGLSYYQNTAIRSLNYDPAAKIGLKFKTRWWEKLATGPFQGGQSFTDLPIRRCVYPSYGIDVPGAPGTMIASYTWGQDASRLGSYLNPHNPTNQEPYQPESIKTLVEVTLRDLAELNGVTYEFLESEFVDFHVYDWYGSAYSNGAFAIFGPGEFSSLMPWLMTPAANGHMHFGGEALSSGHAWIIGAVNSAWRTVYEILSVEGMNDKMKQFVDHWGIIDEVDMGWYDWSPEEKELQAVRRWLWEDEKEEVGIQKAPNRGMHGTQDMVEPINTSIVPPPHASPPRPATIPALADAEPPVQTKRGRGRPPKPKTTTDTPVPVPTNPGVETVTRAVPPSAPSTQPGPTQQQTTQAPRVTRQRGASMVAINHQPPLAIKEAKENVRPANGLVAPQITYQAPQPQSQPWTRTLMRPSPPTSLPPSLQPQPSVQDNKRHLAQVGDPAPYQYQTRPTNTPIPVPAITHSSPRTPSALPQHPTKQEAQKKTAMPTPRTDRNIDKVVLGDICFRTWYPSYYGKELLGDISSGHASSKPSHAQHANGSKDGHGQHSSGEAGAKAHARRGGDAPMLDRLYVCPCCFKYSKELVSWLGHVHVCERSAGTPPGRKIYVHPRGRRTVLRAVPEVKRGPGKKANAGIRHVEEVVRDQGEWSVWEVDGEVDGLFCQNLSLFAKLFLDNKSVFFDVTGFTYFLLVYTPPAPPPTGPPDDPSQPAVDTSDEKPVRPHIVGFFSKEKMSWDNNNLACILVFPPWQRKGLGALLMGVSYEISRREGVLGGPEKPISDLGRKGYRRFWGGEIARWLLGIGGIAGALDSSEETLVDVGDCSRGTWIALDDCLATLREMGLLQDAGVGPGKKPEVSRAAAGDDGDEAMEDVGDVGEPEPVPDVPRVRLDKEAVRGWIAANGISLERVCDPHGFVEGYAMKQGSPEEEGYA</sequence>
<accession>A0A8I3AYV0</accession>
<feature type="compositionally biased region" description="Acidic residues" evidence="11">
    <location>
        <begin position="1236"/>
        <end position="1250"/>
    </location>
</feature>
<keyword evidence="7" id="KW-0804">Transcription</keyword>
<dbReference type="PROSITE" id="PS51726">
    <property type="entry name" value="MYST_HAT"/>
    <property type="match status" value="1"/>
</dbReference>
<dbReference type="InterPro" id="IPR002937">
    <property type="entry name" value="Amino_oxidase"/>
</dbReference>
<dbReference type="Pfam" id="PF01853">
    <property type="entry name" value="MOZ_SAS"/>
    <property type="match status" value="1"/>
</dbReference>
<dbReference type="PANTHER" id="PTHR10615:SF219">
    <property type="entry name" value="HISTONE ACETYLTRANSFERASE KAT5"/>
    <property type="match status" value="1"/>
</dbReference>
<feature type="compositionally biased region" description="Polar residues" evidence="11">
    <location>
        <begin position="900"/>
        <end position="913"/>
    </location>
</feature>
<feature type="region of interest" description="Disordered" evidence="11">
    <location>
        <begin position="649"/>
        <end position="736"/>
    </location>
</feature>
<evidence type="ECO:0000313" key="14">
    <source>
        <dbReference type="EMBL" id="KAG7143738.1"/>
    </source>
</evidence>
<dbReference type="GO" id="GO:0005634">
    <property type="term" value="C:nucleus"/>
    <property type="evidence" value="ECO:0007669"/>
    <property type="project" value="UniProtKB-SubCell"/>
</dbReference>
<gene>
    <name evidence="14" type="ORF">HYQ45_000014</name>
</gene>
<feature type="region of interest" description="Disordered" evidence="11">
    <location>
        <begin position="1072"/>
        <end position="1091"/>
    </location>
</feature>